<dbReference type="EMBL" id="JAGKQH010000017">
    <property type="protein sequence ID" value="KAG6574910.1"/>
    <property type="molecule type" value="Genomic_DNA"/>
</dbReference>
<gene>
    <name evidence="1" type="ORF">SDJN03_25549</name>
</gene>
<dbReference type="Proteomes" id="UP000685013">
    <property type="component" value="Chromosome 17"/>
</dbReference>
<reference evidence="1 2" key="1">
    <citation type="journal article" date="2021" name="Hortic Res">
        <title>The domestication of Cucurbita argyrosperma as revealed by the genome of its wild relative.</title>
        <authorList>
            <person name="Barrera-Redondo J."/>
            <person name="Sanchez-de la Vega G."/>
            <person name="Aguirre-Liguori J.A."/>
            <person name="Castellanos-Morales G."/>
            <person name="Gutierrez-Guerrero Y.T."/>
            <person name="Aguirre-Dugua X."/>
            <person name="Aguirre-Planter E."/>
            <person name="Tenaillon M.I."/>
            <person name="Lira-Saade R."/>
            <person name="Eguiarte L.E."/>
        </authorList>
    </citation>
    <scope>NUCLEOTIDE SEQUENCE [LARGE SCALE GENOMIC DNA]</scope>
    <source>
        <strain evidence="1">JBR-2021</strain>
    </source>
</reference>
<dbReference type="AlphaFoldDB" id="A0AAV6M4H3"/>
<evidence type="ECO:0000313" key="1">
    <source>
        <dbReference type="EMBL" id="KAG6574910.1"/>
    </source>
</evidence>
<protein>
    <submittedName>
        <fullName evidence="1">Uncharacterized protein</fullName>
    </submittedName>
</protein>
<proteinExistence type="predicted"/>
<accession>A0AAV6M4H3</accession>
<sequence length="82" mass="9446">MAKIGRRKHINGTLVDRNIGCETRDVLRTTTKFGRSRSVHYMKFPCRLATPHISCFFVVRVTVVIERLKLLPIEFDVVSLDS</sequence>
<feature type="non-terminal residue" evidence="1">
    <location>
        <position position="1"/>
    </location>
</feature>
<comment type="caution">
    <text evidence="1">The sequence shown here is derived from an EMBL/GenBank/DDBJ whole genome shotgun (WGS) entry which is preliminary data.</text>
</comment>
<name>A0AAV6M4H3_9ROSI</name>
<evidence type="ECO:0000313" key="2">
    <source>
        <dbReference type="Proteomes" id="UP000685013"/>
    </source>
</evidence>
<organism evidence="1 2">
    <name type="scientific">Cucurbita argyrosperma subsp. sororia</name>
    <dbReference type="NCBI Taxonomy" id="37648"/>
    <lineage>
        <taxon>Eukaryota</taxon>
        <taxon>Viridiplantae</taxon>
        <taxon>Streptophyta</taxon>
        <taxon>Embryophyta</taxon>
        <taxon>Tracheophyta</taxon>
        <taxon>Spermatophyta</taxon>
        <taxon>Magnoliopsida</taxon>
        <taxon>eudicotyledons</taxon>
        <taxon>Gunneridae</taxon>
        <taxon>Pentapetalae</taxon>
        <taxon>rosids</taxon>
        <taxon>fabids</taxon>
        <taxon>Cucurbitales</taxon>
        <taxon>Cucurbitaceae</taxon>
        <taxon>Cucurbiteae</taxon>
        <taxon>Cucurbita</taxon>
    </lineage>
</organism>
<keyword evidence="2" id="KW-1185">Reference proteome</keyword>